<dbReference type="OMA" id="CFNKSGH"/>
<dbReference type="PANTHER" id="PTHR48051:SF57">
    <property type="entry name" value="LEUCINE RICH REPEAT CONTAINING 30"/>
    <property type="match status" value="1"/>
</dbReference>
<evidence type="ECO:0000313" key="4">
    <source>
        <dbReference type="EnsemblMetazoa" id="XP_784595"/>
    </source>
</evidence>
<dbReference type="InterPro" id="IPR055414">
    <property type="entry name" value="LRR_R13L4/SHOC2-like"/>
</dbReference>
<dbReference type="PANTHER" id="PTHR48051">
    <property type="match status" value="1"/>
</dbReference>
<dbReference type="SUPFAM" id="SSF52058">
    <property type="entry name" value="L domain-like"/>
    <property type="match status" value="1"/>
</dbReference>
<reference evidence="5" key="1">
    <citation type="submission" date="2015-02" db="EMBL/GenBank/DDBJ databases">
        <title>Genome sequencing for Strongylocentrotus purpuratus.</title>
        <authorList>
            <person name="Murali S."/>
            <person name="Liu Y."/>
            <person name="Vee V."/>
            <person name="English A."/>
            <person name="Wang M."/>
            <person name="Skinner E."/>
            <person name="Han Y."/>
            <person name="Muzny D.M."/>
            <person name="Worley K.C."/>
            <person name="Gibbs R.A."/>
        </authorList>
    </citation>
    <scope>NUCLEOTIDE SEQUENCE</scope>
</reference>
<reference evidence="4" key="2">
    <citation type="submission" date="2021-01" db="UniProtKB">
        <authorList>
            <consortium name="EnsemblMetazoa"/>
        </authorList>
    </citation>
    <scope>IDENTIFICATION</scope>
</reference>
<proteinExistence type="predicted"/>
<feature type="domain" description="Disease resistance R13L4/SHOC-2-like LRR" evidence="3">
    <location>
        <begin position="93"/>
        <end position="178"/>
    </location>
</feature>
<evidence type="ECO:0000313" key="5">
    <source>
        <dbReference type="Proteomes" id="UP000007110"/>
    </source>
</evidence>
<dbReference type="RefSeq" id="XP_784595.1">
    <property type="nucleotide sequence ID" value="XM_779502.4"/>
</dbReference>
<feature type="domain" description="Disease resistance R13L4/SHOC-2-like LRR" evidence="3">
    <location>
        <begin position="17"/>
        <end position="91"/>
    </location>
</feature>
<protein>
    <recommendedName>
        <fullName evidence="3">Disease resistance R13L4/SHOC-2-like LRR domain-containing protein</fullName>
    </recommendedName>
</protein>
<evidence type="ECO:0000256" key="2">
    <source>
        <dbReference type="ARBA" id="ARBA00022737"/>
    </source>
</evidence>
<keyword evidence="5" id="KW-1185">Reference proteome</keyword>
<dbReference type="SMART" id="SM00364">
    <property type="entry name" value="LRR_BAC"/>
    <property type="match status" value="4"/>
</dbReference>
<dbReference type="Pfam" id="PF23598">
    <property type="entry name" value="LRR_14"/>
    <property type="match status" value="2"/>
</dbReference>
<sequence>MADTLVLRALKGQPQTLNLSSKNLSNVPKAVGKLYRLHNLQLKNNKIVKLPKEFTSLTTLVTLNLGNNCIEEIPDELSSLHSLEVLHIFNNKIQNVESKILGCLRHLKILNLNNNQIKSLPISMNKLINLEFLSVDGNQLTTLPGEICALSHMVEIHAANNQLTSLPMELGFLVKLKKFHVQQNRIKELPEGMGKLRNLEVIDVAANELRIFPTELHKLPLKELYCEENPLLDKIPVQSVQEDEVLTLKELTARYVMKQLKDRRRLVKVGGQLFYEENPAWSYLRRAIRHYPNVRDMLAQASKCALCGESFLNTWLECVCFVDGHKDLKLGNSPGKIPIRALLCSYKCFNQPGHGFYGVAFP</sequence>
<dbReference type="InterPro" id="IPR001611">
    <property type="entry name" value="Leu-rich_rpt"/>
</dbReference>
<dbReference type="EnsemblMetazoa" id="XM_779502">
    <property type="protein sequence ID" value="XP_784595"/>
    <property type="gene ID" value="LOC579382"/>
</dbReference>
<keyword evidence="1" id="KW-0433">Leucine-rich repeat</keyword>
<evidence type="ECO:0000259" key="3">
    <source>
        <dbReference type="Pfam" id="PF23598"/>
    </source>
</evidence>
<dbReference type="GO" id="GO:0035556">
    <property type="term" value="P:intracellular signal transduction"/>
    <property type="evidence" value="ECO:0000318"/>
    <property type="project" value="GO_Central"/>
</dbReference>
<keyword evidence="2" id="KW-0677">Repeat</keyword>
<dbReference type="OrthoDB" id="660555at2759"/>
<dbReference type="Proteomes" id="UP000007110">
    <property type="component" value="Unassembled WGS sequence"/>
</dbReference>
<evidence type="ECO:0000256" key="1">
    <source>
        <dbReference type="ARBA" id="ARBA00022614"/>
    </source>
</evidence>
<dbReference type="Gene3D" id="3.80.10.10">
    <property type="entry name" value="Ribonuclease Inhibitor"/>
    <property type="match status" value="1"/>
</dbReference>
<accession>A0A7M7RCP6</accession>
<dbReference type="AlphaFoldDB" id="A0A7M7RCP6"/>
<dbReference type="PROSITE" id="PS51450">
    <property type="entry name" value="LRR"/>
    <property type="match status" value="2"/>
</dbReference>
<dbReference type="CTD" id="100130742"/>
<dbReference type="InterPro" id="IPR050216">
    <property type="entry name" value="LRR_domain-containing"/>
</dbReference>
<dbReference type="InterPro" id="IPR003591">
    <property type="entry name" value="Leu-rich_rpt_typical-subtyp"/>
</dbReference>
<name>A0A7M7RCP6_STRPU</name>
<dbReference type="InterPro" id="IPR032675">
    <property type="entry name" value="LRR_dom_sf"/>
</dbReference>
<organism evidence="4 5">
    <name type="scientific">Strongylocentrotus purpuratus</name>
    <name type="common">Purple sea urchin</name>
    <dbReference type="NCBI Taxonomy" id="7668"/>
    <lineage>
        <taxon>Eukaryota</taxon>
        <taxon>Metazoa</taxon>
        <taxon>Echinodermata</taxon>
        <taxon>Eleutherozoa</taxon>
        <taxon>Echinozoa</taxon>
        <taxon>Echinoidea</taxon>
        <taxon>Euechinoidea</taxon>
        <taxon>Echinacea</taxon>
        <taxon>Camarodonta</taxon>
        <taxon>Echinidea</taxon>
        <taxon>Strongylocentrotidae</taxon>
        <taxon>Strongylocentrotus</taxon>
    </lineage>
</organism>
<dbReference type="SMART" id="SM00369">
    <property type="entry name" value="LRR_TYP"/>
    <property type="match status" value="7"/>
</dbReference>
<dbReference type="GeneID" id="579382"/>
<dbReference type="InParanoid" id="A0A7M7RCP6"/>